<gene>
    <name evidence="2" type="ORF">E3T48_08485</name>
</gene>
<proteinExistence type="predicted"/>
<evidence type="ECO:0000256" key="1">
    <source>
        <dbReference type="SAM" id="Phobius"/>
    </source>
</evidence>
<feature type="transmembrane region" description="Helical" evidence="1">
    <location>
        <begin position="21"/>
        <end position="41"/>
    </location>
</feature>
<name>A0A4R9BAE1_9MICO</name>
<comment type="caution">
    <text evidence="2">The sequence shown here is derived from an EMBL/GenBank/DDBJ whole genome shotgun (WGS) entry which is preliminary data.</text>
</comment>
<protein>
    <recommendedName>
        <fullName evidence="4">TadE family protein</fullName>
    </recommendedName>
</protein>
<keyword evidence="1" id="KW-1133">Transmembrane helix</keyword>
<dbReference type="EMBL" id="SOHH01000064">
    <property type="protein sequence ID" value="TFD77783.1"/>
    <property type="molecule type" value="Genomic_DNA"/>
</dbReference>
<dbReference type="OrthoDB" id="5118919at2"/>
<reference evidence="2 3" key="1">
    <citation type="submission" date="2019-03" db="EMBL/GenBank/DDBJ databases">
        <title>Genomics of glacier-inhabiting Cryobacterium strains.</title>
        <authorList>
            <person name="Liu Q."/>
            <person name="Xin Y.-H."/>
        </authorList>
    </citation>
    <scope>NUCLEOTIDE SEQUENCE [LARGE SCALE GENOMIC DNA]</scope>
    <source>
        <strain evidence="2 3">Hh4</strain>
    </source>
</reference>
<dbReference type="Proteomes" id="UP000298313">
    <property type="component" value="Unassembled WGS sequence"/>
</dbReference>
<accession>A0A4R9BAE1</accession>
<evidence type="ECO:0008006" key="4">
    <source>
        <dbReference type="Google" id="ProtNLM"/>
    </source>
</evidence>
<keyword evidence="1" id="KW-0812">Transmembrane</keyword>
<dbReference type="AlphaFoldDB" id="A0A4R9BAE1"/>
<keyword evidence="3" id="KW-1185">Reference proteome</keyword>
<evidence type="ECO:0000313" key="3">
    <source>
        <dbReference type="Proteomes" id="UP000298313"/>
    </source>
</evidence>
<evidence type="ECO:0000313" key="2">
    <source>
        <dbReference type="EMBL" id="TFD77783.1"/>
    </source>
</evidence>
<keyword evidence="1" id="KW-0472">Membrane</keyword>
<sequence length="155" mass="15962">MRNARLRQAGTGFLAGEDGSAALEFITAGSILLVPLVYLVLAMSALQGGAFAVEGAARQAARVYVQAPDEAAARAAAIRAVQVGLDDYGIPGDRAAVTIDCGDGGCLARRSTVTVTVRIRVALPLVPDLLSLRSAASIPIEAVATQTVSRFRRAG</sequence>
<organism evidence="2 3">
    <name type="scientific">Cryobacterium fucosi</name>
    <dbReference type="NCBI Taxonomy" id="1259157"/>
    <lineage>
        <taxon>Bacteria</taxon>
        <taxon>Bacillati</taxon>
        <taxon>Actinomycetota</taxon>
        <taxon>Actinomycetes</taxon>
        <taxon>Micrococcales</taxon>
        <taxon>Microbacteriaceae</taxon>
        <taxon>Cryobacterium</taxon>
    </lineage>
</organism>